<name>A0A4C2A1S8_EUMVA</name>
<proteinExistence type="predicted"/>
<sequence>MSPSAGARHIGSPRGGAPESLSILSTTSARSDRRGADTCASLQARGARCRQRPAAAAPQERPIRKWLGVRLSASAGSTSTSVNGLELTMCSASAAGCGELLREGSSLNVAANAVLIDRTKRSQAPPMFGAPEV</sequence>
<evidence type="ECO:0000313" key="3">
    <source>
        <dbReference type="Proteomes" id="UP000299102"/>
    </source>
</evidence>
<organism evidence="2 3">
    <name type="scientific">Eumeta variegata</name>
    <name type="common">Bagworm moth</name>
    <name type="synonym">Eumeta japonica</name>
    <dbReference type="NCBI Taxonomy" id="151549"/>
    <lineage>
        <taxon>Eukaryota</taxon>
        <taxon>Metazoa</taxon>
        <taxon>Ecdysozoa</taxon>
        <taxon>Arthropoda</taxon>
        <taxon>Hexapoda</taxon>
        <taxon>Insecta</taxon>
        <taxon>Pterygota</taxon>
        <taxon>Neoptera</taxon>
        <taxon>Endopterygota</taxon>
        <taxon>Lepidoptera</taxon>
        <taxon>Glossata</taxon>
        <taxon>Ditrysia</taxon>
        <taxon>Tineoidea</taxon>
        <taxon>Psychidae</taxon>
        <taxon>Oiketicinae</taxon>
        <taxon>Eumeta</taxon>
    </lineage>
</organism>
<dbReference type="Proteomes" id="UP000299102">
    <property type="component" value="Unassembled WGS sequence"/>
</dbReference>
<feature type="region of interest" description="Disordered" evidence="1">
    <location>
        <begin position="1"/>
        <end position="60"/>
    </location>
</feature>
<comment type="caution">
    <text evidence="2">The sequence shown here is derived from an EMBL/GenBank/DDBJ whole genome shotgun (WGS) entry which is preliminary data.</text>
</comment>
<keyword evidence="3" id="KW-1185">Reference proteome</keyword>
<dbReference type="AlphaFoldDB" id="A0A4C2A1S8"/>
<evidence type="ECO:0000256" key="1">
    <source>
        <dbReference type="SAM" id="MobiDB-lite"/>
    </source>
</evidence>
<dbReference type="EMBL" id="BGZK01002409">
    <property type="protein sequence ID" value="GBP93712.1"/>
    <property type="molecule type" value="Genomic_DNA"/>
</dbReference>
<reference evidence="2 3" key="1">
    <citation type="journal article" date="2019" name="Commun. Biol.">
        <title>The bagworm genome reveals a unique fibroin gene that provides high tensile strength.</title>
        <authorList>
            <person name="Kono N."/>
            <person name="Nakamura H."/>
            <person name="Ohtoshi R."/>
            <person name="Tomita M."/>
            <person name="Numata K."/>
            <person name="Arakawa K."/>
        </authorList>
    </citation>
    <scope>NUCLEOTIDE SEQUENCE [LARGE SCALE GENOMIC DNA]</scope>
</reference>
<protein>
    <submittedName>
        <fullName evidence="2">Uncharacterized protein</fullName>
    </submittedName>
</protein>
<evidence type="ECO:0000313" key="2">
    <source>
        <dbReference type="EMBL" id="GBP93712.1"/>
    </source>
</evidence>
<gene>
    <name evidence="2" type="ORF">EVAR_62364_1</name>
</gene>
<accession>A0A4C2A1S8</accession>